<evidence type="ECO:0000256" key="6">
    <source>
        <dbReference type="ARBA" id="ARBA00022679"/>
    </source>
</evidence>
<evidence type="ECO:0000256" key="3">
    <source>
        <dbReference type="ARBA" id="ARBA00004922"/>
    </source>
</evidence>
<name>A0A9P4XMN1_9HYPO</name>
<feature type="compositionally biased region" description="Basic and acidic residues" evidence="15">
    <location>
        <begin position="1192"/>
        <end position="1218"/>
    </location>
</feature>
<feature type="transmembrane region" description="Helical" evidence="16">
    <location>
        <begin position="315"/>
        <end position="333"/>
    </location>
</feature>
<keyword evidence="7 16" id="KW-0812">Transmembrane</keyword>
<dbReference type="InterPro" id="IPR018501">
    <property type="entry name" value="DDT_dom"/>
</dbReference>
<accession>A0A9P4XMN1</accession>
<dbReference type="GO" id="GO:0000781">
    <property type="term" value="C:chromosome, telomeric region"/>
    <property type="evidence" value="ECO:0007669"/>
    <property type="project" value="GOC"/>
</dbReference>
<reference evidence="19 20" key="1">
    <citation type="submission" date="2018-06" db="EMBL/GenBank/DDBJ databases">
        <title>Genome analysis of cellulolytic fungus Trichoderma lentiforme CFAM-422.</title>
        <authorList>
            <person name="Steindorff A.S."/>
            <person name="Formighieri E.F."/>
            <person name="Midorikawa G.E.O."/>
            <person name="Tamietti M.S."/>
            <person name="Ramos E.Z."/>
            <person name="Silva A.S."/>
            <person name="Bon E.P.S."/>
            <person name="Mendes T.D."/>
            <person name="Damaso M.C.T."/>
            <person name="Favaro L.C.L."/>
        </authorList>
    </citation>
    <scope>NUCLEOTIDE SEQUENCE [LARGE SCALE GENOMIC DNA]</scope>
    <source>
        <strain evidence="19 20">CFAM-422</strain>
    </source>
</reference>
<keyword evidence="11 16" id="KW-0472">Membrane</keyword>
<evidence type="ECO:0000256" key="11">
    <source>
        <dbReference type="ARBA" id="ARBA00023136"/>
    </source>
</evidence>
<feature type="region of interest" description="Disordered" evidence="15">
    <location>
        <begin position="1400"/>
        <end position="1483"/>
    </location>
</feature>
<keyword evidence="10 14" id="KW-0175">Coiled coil</keyword>
<evidence type="ECO:0000256" key="1">
    <source>
        <dbReference type="ARBA" id="ARBA00004123"/>
    </source>
</evidence>
<evidence type="ECO:0000256" key="9">
    <source>
        <dbReference type="ARBA" id="ARBA00022989"/>
    </source>
</evidence>
<dbReference type="GO" id="GO:0005634">
    <property type="term" value="C:nucleus"/>
    <property type="evidence" value="ECO:0007669"/>
    <property type="project" value="UniProtKB-SubCell"/>
</dbReference>
<feature type="region of interest" description="Disordered" evidence="15">
    <location>
        <begin position="731"/>
        <end position="821"/>
    </location>
</feature>
<protein>
    <submittedName>
        <fullName evidence="19">Dolichyl pyrophosphate Glc1Man9GlcNAc2 alpha-1,3-glucosyltransferase</fullName>
    </submittedName>
</protein>
<dbReference type="EMBL" id="QLNT01000002">
    <property type="protein sequence ID" value="KAF3076219.1"/>
    <property type="molecule type" value="Genomic_DNA"/>
</dbReference>
<keyword evidence="8" id="KW-0256">Endoplasmic reticulum</keyword>
<proteinExistence type="inferred from homology"/>
<keyword evidence="20" id="KW-1185">Reference proteome</keyword>
<dbReference type="Pfam" id="PF02791">
    <property type="entry name" value="DDT"/>
    <property type="match status" value="1"/>
</dbReference>
<evidence type="ECO:0000256" key="10">
    <source>
        <dbReference type="ARBA" id="ARBA00023054"/>
    </source>
</evidence>
<evidence type="ECO:0000256" key="8">
    <source>
        <dbReference type="ARBA" id="ARBA00022824"/>
    </source>
</evidence>
<feature type="region of interest" description="Disordered" evidence="15">
    <location>
        <begin position="930"/>
        <end position="964"/>
    </location>
</feature>
<dbReference type="GO" id="GO:0005789">
    <property type="term" value="C:endoplasmic reticulum membrane"/>
    <property type="evidence" value="ECO:0007669"/>
    <property type="project" value="UniProtKB-SubCell"/>
</dbReference>
<evidence type="ECO:0000256" key="16">
    <source>
        <dbReference type="SAM" id="Phobius"/>
    </source>
</evidence>
<dbReference type="PANTHER" id="PTHR32075:SF6">
    <property type="entry name" value="ISWI CHROMATIN-REMODELING COMPLEX SUBUNIT YPL216W-RELATED"/>
    <property type="match status" value="1"/>
</dbReference>
<feature type="transmembrane region" description="Helical" evidence="16">
    <location>
        <begin position="128"/>
        <end position="146"/>
    </location>
</feature>
<evidence type="ECO:0000313" key="19">
    <source>
        <dbReference type="EMBL" id="KAF3076219.1"/>
    </source>
</evidence>
<dbReference type="InterPro" id="IPR028941">
    <property type="entry name" value="WHIM2_dom"/>
</dbReference>
<dbReference type="GO" id="GO:0016758">
    <property type="term" value="F:hexosyltransferase activity"/>
    <property type="evidence" value="ECO:0007669"/>
    <property type="project" value="InterPro"/>
</dbReference>
<comment type="pathway">
    <text evidence="3">Protein modification; protein glycosylation.</text>
</comment>
<feature type="coiled-coil region" evidence="14">
    <location>
        <begin position="973"/>
        <end position="1011"/>
    </location>
</feature>
<evidence type="ECO:0000256" key="2">
    <source>
        <dbReference type="ARBA" id="ARBA00004477"/>
    </source>
</evidence>
<feature type="compositionally biased region" description="Basic and acidic residues" evidence="15">
    <location>
        <begin position="1154"/>
        <end position="1173"/>
    </location>
</feature>
<feature type="transmembrane region" description="Helical" evidence="16">
    <location>
        <begin position="409"/>
        <end position="427"/>
    </location>
</feature>
<evidence type="ECO:0000256" key="14">
    <source>
        <dbReference type="SAM" id="Coils"/>
    </source>
</evidence>
<dbReference type="GO" id="GO:0031509">
    <property type="term" value="P:subtelomeric heterochromatin formation"/>
    <property type="evidence" value="ECO:0007669"/>
    <property type="project" value="TreeGrafter"/>
</dbReference>
<feature type="transmembrane region" description="Helical" evidence="16">
    <location>
        <begin position="221"/>
        <end position="241"/>
    </location>
</feature>
<evidence type="ECO:0000259" key="18">
    <source>
        <dbReference type="PROSITE" id="PS51136"/>
    </source>
</evidence>
<feature type="transmembrane region" description="Helical" evidence="16">
    <location>
        <begin position="190"/>
        <end position="209"/>
    </location>
</feature>
<dbReference type="Pfam" id="PF03155">
    <property type="entry name" value="Alg6_Alg8"/>
    <property type="match status" value="1"/>
</dbReference>
<dbReference type="PROSITE" id="PS51136">
    <property type="entry name" value="WAC"/>
    <property type="match status" value="1"/>
</dbReference>
<feature type="compositionally biased region" description="Basic and acidic residues" evidence="15">
    <location>
        <begin position="1409"/>
        <end position="1427"/>
    </location>
</feature>
<dbReference type="Pfam" id="PF15612">
    <property type="entry name" value="WHIM1"/>
    <property type="match status" value="1"/>
</dbReference>
<dbReference type="InterPro" id="IPR028942">
    <property type="entry name" value="WHIM1_dom"/>
</dbReference>
<keyword evidence="5" id="KW-0328">Glycosyltransferase</keyword>
<dbReference type="InterPro" id="IPR004856">
    <property type="entry name" value="Glyco_trans_ALG6/ALG8"/>
</dbReference>
<keyword evidence="6" id="KW-0808">Transferase</keyword>
<feature type="transmembrane region" description="Helical" evidence="16">
    <location>
        <begin position="98"/>
        <end position="116"/>
    </location>
</feature>
<organism evidence="19 20">
    <name type="scientific">Trichoderma lentiforme</name>
    <dbReference type="NCBI Taxonomy" id="1567552"/>
    <lineage>
        <taxon>Eukaryota</taxon>
        <taxon>Fungi</taxon>
        <taxon>Dikarya</taxon>
        <taxon>Ascomycota</taxon>
        <taxon>Pezizomycotina</taxon>
        <taxon>Sordariomycetes</taxon>
        <taxon>Hypocreomycetidae</taxon>
        <taxon>Hypocreales</taxon>
        <taxon>Hypocreaceae</taxon>
        <taxon>Trichoderma</taxon>
    </lineage>
</organism>
<evidence type="ECO:0000313" key="20">
    <source>
        <dbReference type="Proteomes" id="UP000801864"/>
    </source>
</evidence>
<keyword evidence="9 16" id="KW-1133">Transmembrane helix</keyword>
<feature type="domain" description="DDT" evidence="17">
    <location>
        <begin position="863"/>
        <end position="926"/>
    </location>
</feature>
<dbReference type="InterPro" id="IPR013136">
    <property type="entry name" value="WSTF_Acf1_Cbp146"/>
</dbReference>
<dbReference type="GO" id="GO:0000785">
    <property type="term" value="C:chromatin"/>
    <property type="evidence" value="ECO:0007669"/>
    <property type="project" value="UniProtKB-ARBA"/>
</dbReference>
<comment type="subcellular location">
    <subcellularLocation>
        <location evidence="2">Endoplasmic reticulum membrane</location>
        <topology evidence="2">Multi-pass membrane protein</topology>
    </subcellularLocation>
    <subcellularLocation>
        <location evidence="1 13">Nucleus</location>
    </subcellularLocation>
</comment>
<evidence type="ECO:0000256" key="12">
    <source>
        <dbReference type="ARBA" id="ARBA00023242"/>
    </source>
</evidence>
<feature type="compositionally biased region" description="Pro residues" evidence="15">
    <location>
        <begin position="810"/>
        <end position="821"/>
    </location>
</feature>
<feature type="transmembrane region" description="Helical" evidence="16">
    <location>
        <begin position="448"/>
        <end position="468"/>
    </location>
</feature>
<evidence type="ECO:0000256" key="13">
    <source>
        <dbReference type="PROSITE-ProRule" id="PRU00475"/>
    </source>
</evidence>
<evidence type="ECO:0000256" key="4">
    <source>
        <dbReference type="ARBA" id="ARBA00008715"/>
    </source>
</evidence>
<comment type="caution">
    <text evidence="19">The sequence shown here is derived from an EMBL/GenBank/DDBJ whole genome shotgun (WGS) entry which is preliminary data.</text>
</comment>
<evidence type="ECO:0000256" key="15">
    <source>
        <dbReference type="SAM" id="MobiDB-lite"/>
    </source>
</evidence>
<dbReference type="Pfam" id="PF10537">
    <property type="entry name" value="WAC_Acf1_DNA_bd"/>
    <property type="match status" value="1"/>
</dbReference>
<feature type="compositionally biased region" description="Basic and acidic residues" evidence="15">
    <location>
        <begin position="731"/>
        <end position="744"/>
    </location>
</feature>
<feature type="transmembrane region" description="Helical" evidence="16">
    <location>
        <begin position="340"/>
        <end position="356"/>
    </location>
</feature>
<feature type="region of interest" description="Disordered" evidence="15">
    <location>
        <begin position="1134"/>
        <end position="1219"/>
    </location>
</feature>
<evidence type="ECO:0000256" key="5">
    <source>
        <dbReference type="ARBA" id="ARBA00022676"/>
    </source>
</evidence>
<dbReference type="Proteomes" id="UP000801864">
    <property type="component" value="Unassembled WGS sequence"/>
</dbReference>
<feature type="compositionally biased region" description="Acidic residues" evidence="15">
    <location>
        <begin position="936"/>
        <end position="964"/>
    </location>
</feature>
<evidence type="ECO:0000256" key="7">
    <source>
        <dbReference type="ARBA" id="ARBA00022692"/>
    </source>
</evidence>
<sequence length="1483" mass="169844">MAESFPTLTQCALVAAAFKVLLFPAYKSTDFEVHRNWLAITNSLPLSEWYYEKTSEWTLDYPPFFAYFEWLLAHVARLVDPAMVRVYNLGYDSWETVYFQRFSVIITELLLVYALQMFIDSSPLQSKRAAQVAALSVVLSPGLLIIDHIHFQYNGFMYGILVVSLVLARCKSTLLQSGLVFGALLCFKHIYLYLAPAYFVFLLRAYCLSARSIFQIKFLNCVKLGLGLAGIFGAAFGPFALMEQIPQLLSRLFPFSRGLCHAYWAPNVWALYSLADRVLIHLVAPKLGLPLKTEALNSVTRGLVGDTAFAVLPEITPRMCFALTLFFQVLPLIKLFKRPTWENFIGAVTLCGYASFLFGWHVHEKAILLVIIPFSLIALRDRRHLGAFRPLIVAGHVSLFPLIFTPAEFPIKTIYTVFWLVLFLTSLDRMAPASNQPRVFLLDRFSTLYIAVSIPLIAYTSLFHHIIFGSRLEFLPLMFTSSYTAIGVVLFKRKPVQFLPPAEIEDDDAEVWHIPQTGEIFASYEDYLNRMDFYKQRRFNDEITGHSGLTFFEAYTSERAGGQEVEAAFPEALKGPILRKVQFQTISRLDNLVDMVYDEFKADFYPGEDVFVTLDEFNNERRACLVREKTTFGARILPDGSSSLPTSRYLVVLGGGSGKEQVVTNDNLSRERGAFTKSMLRSFLKRTVIREAWNGAPWLVKHDYANQYHIDTRIPPHLRHDTKIQERKQLLAQKRERSSIHDANGHSPAVQTGPVRLPELKPAPKSHKGKQTPNSAGTKGLKWPTDMAPDGVNGAGYPRFNDERAAAPREPTPPPPPPPPKYPIEDLQLEPREGNVRPQLKFMCKDPPVKMEVDDAVSRQIDMDTVGPLLETWDTLNVYCEIFKLDSFTFDDFVEALSIASNNTQVQLFDEIHCSVLKILVDSESDGGKVRITLPEVEEDDSDEEGDEEEDGEESGEESVELEDIPVARATRSSLAKLEAERLAAEAAAAEEETLRAEQETKNRAEELLKEFDWIEHLRQRNFQNGGWQRIIVGLLHQLSKNERLQQACEELLQQLVPAEMIPSPENVQQQYAQMDINYRVKALQIICMLTMETKAVRGYMEDCSETMTKYRKDKIEWQRQRKQATEELRQLNEQRKLLMPENEPAEETNGTPVKEEIDVKMADADESVVSRDEDAEDSQDENSRKKRRSRVLTDKKKKHEEEEKVKKAKEKALEKTKPPQSKQYIKLLKDIQKKEEIIKKCEEEVAIIDNDLREADCPRTRVLGKDRFWNRYYWFERNGMPYAGLPDSSTAHAAYANGCIWIQGPDDLEREGYIDLPTELQNEYKAKFNMTVPERKTMQEGGSSVFNAKQWGYISEPEDLDQLIKWLDPRGFNELKLRKELVAYRDRIAKHMENRKKYLTGDAEEDEGDKKEEPKRVSSRIREKTPDPPNYRCLQWENTMALEELGHLHGDPPPPPRSRKQTKKREAMTEAAPRPATKTRRK</sequence>
<keyword evidence="12 13" id="KW-0539">Nucleus</keyword>
<evidence type="ECO:0000259" key="17">
    <source>
        <dbReference type="PROSITE" id="PS50827"/>
    </source>
</evidence>
<dbReference type="PROSITE" id="PS50827">
    <property type="entry name" value="DDT"/>
    <property type="match status" value="1"/>
</dbReference>
<dbReference type="PANTHER" id="PTHR32075">
    <property type="entry name" value="ISWI CHROMATIN-REMODELING COMPLEX SUBUNIT YPL216W-RELATED"/>
    <property type="match status" value="1"/>
</dbReference>
<feature type="domain" description="WAC" evidence="18">
    <location>
        <begin position="509"/>
        <end position="616"/>
    </location>
</feature>
<gene>
    <name evidence="19" type="ORF">CFAM422_001059</name>
</gene>
<comment type="similarity">
    <text evidence="4">Belongs to the ALG6/ALG8 glucosyltransferase family.</text>
</comment>
<dbReference type="Pfam" id="PF15613">
    <property type="entry name" value="WSD"/>
    <property type="match status" value="1"/>
</dbReference>